<feature type="transmembrane region" description="Helical" evidence="1">
    <location>
        <begin position="17"/>
        <end position="36"/>
    </location>
</feature>
<feature type="transmembrane region" description="Helical" evidence="1">
    <location>
        <begin position="42"/>
        <end position="65"/>
    </location>
</feature>
<keyword evidence="1" id="KW-0812">Transmembrane</keyword>
<protein>
    <recommendedName>
        <fullName evidence="4">DUF2178 domain-containing protein</fullName>
    </recommendedName>
</protein>
<feature type="transmembrane region" description="Helical" evidence="1">
    <location>
        <begin position="86"/>
        <end position="103"/>
    </location>
</feature>
<keyword evidence="1" id="KW-1133">Transmembrane helix</keyword>
<organism evidence="2 3">
    <name type="scientific">Henriciella barbarensis</name>
    <dbReference type="NCBI Taxonomy" id="86342"/>
    <lineage>
        <taxon>Bacteria</taxon>
        <taxon>Pseudomonadati</taxon>
        <taxon>Pseudomonadota</taxon>
        <taxon>Alphaproteobacteria</taxon>
        <taxon>Hyphomonadales</taxon>
        <taxon>Hyphomonadaceae</taxon>
        <taxon>Henriciella</taxon>
    </lineage>
</organism>
<dbReference type="EMBL" id="QWGB01000005">
    <property type="protein sequence ID" value="RIJ23803.1"/>
    <property type="molecule type" value="Genomic_DNA"/>
</dbReference>
<accession>A0A399QYE3</accession>
<gene>
    <name evidence="2" type="ORF">D1224_05955</name>
</gene>
<dbReference type="OrthoDB" id="7629687at2"/>
<dbReference type="Proteomes" id="UP000265431">
    <property type="component" value="Unassembled WGS sequence"/>
</dbReference>
<keyword evidence="3" id="KW-1185">Reference proteome</keyword>
<sequence>MAHQVGFNTAKRRYQRLYWPAVVAYVTACIGGAILVDKDTSPVWMTSILSVLTSAPLVFIMWLMLRHSDETDEYTRMRQLQAFAKGGAITMSAIWVVGSFQLWDVIPGLNVFWFGPFFFLAYGLTYCWDSLTGKTV</sequence>
<feature type="transmembrane region" description="Helical" evidence="1">
    <location>
        <begin position="109"/>
        <end position="128"/>
    </location>
</feature>
<evidence type="ECO:0000313" key="2">
    <source>
        <dbReference type="EMBL" id="RIJ23803.1"/>
    </source>
</evidence>
<reference evidence="2 3" key="1">
    <citation type="submission" date="2018-08" db="EMBL/GenBank/DDBJ databases">
        <title>Henriciella mobilis sp. nov., isolated from seawater.</title>
        <authorList>
            <person name="Cheng H."/>
            <person name="Wu Y.-H."/>
            <person name="Xu X.-W."/>
            <person name="Guo L.-L."/>
        </authorList>
    </citation>
    <scope>NUCLEOTIDE SEQUENCE [LARGE SCALE GENOMIC DNA]</scope>
    <source>
        <strain evidence="2 3">CCUG66934</strain>
    </source>
</reference>
<dbReference type="AlphaFoldDB" id="A0A399QYE3"/>
<comment type="caution">
    <text evidence="2">The sequence shown here is derived from an EMBL/GenBank/DDBJ whole genome shotgun (WGS) entry which is preliminary data.</text>
</comment>
<evidence type="ECO:0008006" key="4">
    <source>
        <dbReference type="Google" id="ProtNLM"/>
    </source>
</evidence>
<dbReference type="RefSeq" id="WP_119378991.1">
    <property type="nucleotide sequence ID" value="NZ_QWGB01000005.1"/>
</dbReference>
<keyword evidence="1" id="KW-0472">Membrane</keyword>
<evidence type="ECO:0000313" key="3">
    <source>
        <dbReference type="Proteomes" id="UP000265431"/>
    </source>
</evidence>
<evidence type="ECO:0000256" key="1">
    <source>
        <dbReference type="SAM" id="Phobius"/>
    </source>
</evidence>
<proteinExistence type="predicted"/>
<name>A0A399QYE3_9PROT</name>